<keyword evidence="3 8" id="KW-0479">Metal-binding</keyword>
<feature type="binding site" evidence="8">
    <location>
        <position position="102"/>
    </location>
    <ligand>
        <name>GTP</name>
        <dbReference type="ChEBI" id="CHEBI:37565"/>
    </ligand>
</feature>
<feature type="binding site" evidence="8">
    <location>
        <begin position="10"/>
        <end position="12"/>
    </location>
    <ligand>
        <name>GTP</name>
        <dbReference type="ChEBI" id="CHEBI:37565"/>
    </ligand>
</feature>
<name>A0A058ZLY9_9RHOB</name>
<dbReference type="PANTHER" id="PTHR19136:SF81">
    <property type="entry name" value="MOLYBDENUM COFACTOR GUANYLYLTRANSFERASE"/>
    <property type="match status" value="1"/>
</dbReference>
<feature type="binding site" evidence="8">
    <location>
        <position position="51"/>
    </location>
    <ligand>
        <name>GTP</name>
        <dbReference type="ChEBI" id="CHEBI:37565"/>
    </ligand>
</feature>
<evidence type="ECO:0000256" key="8">
    <source>
        <dbReference type="HAMAP-Rule" id="MF_00316"/>
    </source>
</evidence>
<dbReference type="OrthoDB" id="9788394at2"/>
<evidence type="ECO:0000256" key="6">
    <source>
        <dbReference type="ARBA" id="ARBA00023134"/>
    </source>
</evidence>
<dbReference type="Pfam" id="PF12804">
    <property type="entry name" value="NTP_transf_3"/>
    <property type="match status" value="1"/>
</dbReference>
<dbReference type="Gene3D" id="3.90.550.10">
    <property type="entry name" value="Spore Coat Polysaccharide Biosynthesis Protein SpsA, Chain A"/>
    <property type="match status" value="1"/>
</dbReference>
<evidence type="ECO:0000256" key="4">
    <source>
        <dbReference type="ARBA" id="ARBA00022741"/>
    </source>
</evidence>
<dbReference type="Proteomes" id="UP000024836">
    <property type="component" value="Unassembled WGS sequence"/>
</dbReference>
<dbReference type="HAMAP" id="MF_00316">
    <property type="entry name" value="MobA"/>
    <property type="match status" value="1"/>
</dbReference>
<dbReference type="GO" id="GO:0005525">
    <property type="term" value="F:GTP binding"/>
    <property type="evidence" value="ECO:0007669"/>
    <property type="project" value="UniProtKB-UniRule"/>
</dbReference>
<comment type="subunit">
    <text evidence="8">Monomer.</text>
</comment>
<comment type="domain">
    <text evidence="8">The N-terminal domain determines nucleotide recognition and specific binding, while the C-terminal domain determines the specific binding to the target protein.</text>
</comment>
<accession>A0A058ZLY9</accession>
<evidence type="ECO:0000259" key="9">
    <source>
        <dbReference type="Pfam" id="PF12804"/>
    </source>
</evidence>
<organism evidence="10 11">
    <name type="scientific">Actibacterium atlanticum</name>
    <dbReference type="NCBI Taxonomy" id="1461693"/>
    <lineage>
        <taxon>Bacteria</taxon>
        <taxon>Pseudomonadati</taxon>
        <taxon>Pseudomonadota</taxon>
        <taxon>Alphaproteobacteria</taxon>
        <taxon>Rhodobacterales</taxon>
        <taxon>Roseobacteraceae</taxon>
        <taxon>Actibacterium</taxon>
    </lineage>
</organism>
<comment type="catalytic activity">
    <reaction evidence="8">
        <text>Mo-molybdopterin + GTP + H(+) = Mo-molybdopterin guanine dinucleotide + diphosphate</text>
        <dbReference type="Rhea" id="RHEA:34243"/>
        <dbReference type="ChEBI" id="CHEBI:15378"/>
        <dbReference type="ChEBI" id="CHEBI:33019"/>
        <dbReference type="ChEBI" id="CHEBI:37565"/>
        <dbReference type="ChEBI" id="CHEBI:71302"/>
        <dbReference type="ChEBI" id="CHEBI:71310"/>
        <dbReference type="EC" id="2.7.7.77"/>
    </reaction>
</comment>
<evidence type="ECO:0000256" key="2">
    <source>
        <dbReference type="ARBA" id="ARBA00022679"/>
    </source>
</evidence>
<evidence type="ECO:0000313" key="11">
    <source>
        <dbReference type="Proteomes" id="UP000024836"/>
    </source>
</evidence>
<feature type="domain" description="MobA-like NTP transferase" evidence="9">
    <location>
        <begin position="7"/>
        <end position="173"/>
    </location>
</feature>
<dbReference type="eggNOG" id="COG0746">
    <property type="taxonomic scope" value="Bacteria"/>
</dbReference>
<dbReference type="AlphaFoldDB" id="A0A058ZLY9"/>
<keyword evidence="7 8" id="KW-0501">Molybdenum cofactor biosynthesis</keyword>
<dbReference type="RefSeq" id="WP_035251319.1">
    <property type="nucleotide sequence ID" value="NZ_AQQY01000006.1"/>
</dbReference>
<keyword evidence="6 8" id="KW-0342">GTP-binding</keyword>
<feature type="binding site" evidence="8">
    <location>
        <position position="102"/>
    </location>
    <ligand>
        <name>Mg(2+)</name>
        <dbReference type="ChEBI" id="CHEBI:18420"/>
    </ligand>
</feature>
<keyword evidence="4 8" id="KW-0547">Nucleotide-binding</keyword>
<comment type="function">
    <text evidence="8">Transfers a GMP moiety from GTP to Mo-molybdopterin (Mo-MPT) cofactor (Moco or molybdenum cofactor) to form Mo-molybdopterin guanine dinucleotide (Mo-MGD) cofactor.</text>
</comment>
<dbReference type="PANTHER" id="PTHR19136">
    <property type="entry name" value="MOLYBDENUM COFACTOR GUANYLYLTRANSFERASE"/>
    <property type="match status" value="1"/>
</dbReference>
<sequence>MTDHILGVILAGGQGTRMGGCDKALLQLGGQTLLSHVITRLRPQVAEIALNANGDAARFADFGLPVVADSIAGHPGPLAGVLAGLDWAAGQGAQAIITVAADTPFFPNDLAAHLLEASHGQEHPLVLAATKGEAQTKSKSKSGLIRHPTFGLWPVALRDDLRAALGGGLKKVVLWSDPHGGREALFPVGDFDPFFNINTPEDLTRADALLQQEAT</sequence>
<comment type="subcellular location">
    <subcellularLocation>
        <location evidence="8">Cytoplasm</location>
    </subcellularLocation>
</comment>
<gene>
    <name evidence="8 10" type="primary">mobA</name>
    <name evidence="10" type="ORF">ATO10_10735</name>
</gene>
<dbReference type="InterPro" id="IPR029044">
    <property type="entry name" value="Nucleotide-diphossugar_trans"/>
</dbReference>
<dbReference type="GO" id="GO:0061603">
    <property type="term" value="F:molybdenum cofactor guanylyltransferase activity"/>
    <property type="evidence" value="ECO:0007669"/>
    <property type="project" value="UniProtKB-EC"/>
</dbReference>
<dbReference type="InterPro" id="IPR013482">
    <property type="entry name" value="Molybde_CF_guanTrfase"/>
</dbReference>
<protein>
    <recommendedName>
        <fullName evidence="8">Molybdenum cofactor guanylyltransferase</fullName>
        <shortName evidence="8">MoCo guanylyltransferase</shortName>
        <ecNumber evidence="8">2.7.7.77</ecNumber>
    </recommendedName>
    <alternativeName>
        <fullName evidence="8">GTP:molybdopterin guanylyltransferase</fullName>
    </alternativeName>
    <alternativeName>
        <fullName evidence="8">Mo-MPT guanylyltransferase</fullName>
    </alternativeName>
    <alternativeName>
        <fullName evidence="8">Molybdopterin guanylyltransferase</fullName>
    </alternativeName>
    <alternativeName>
        <fullName evidence="8">Molybdopterin-guanine dinucleotide synthase</fullName>
        <shortName evidence="8">MGD synthase</shortName>
    </alternativeName>
</protein>
<evidence type="ECO:0000256" key="3">
    <source>
        <dbReference type="ARBA" id="ARBA00022723"/>
    </source>
</evidence>
<dbReference type="NCBIfam" id="TIGR02665">
    <property type="entry name" value="molyb_mobA"/>
    <property type="match status" value="1"/>
</dbReference>
<evidence type="ECO:0000256" key="7">
    <source>
        <dbReference type="ARBA" id="ARBA00023150"/>
    </source>
</evidence>
<evidence type="ECO:0000256" key="5">
    <source>
        <dbReference type="ARBA" id="ARBA00022842"/>
    </source>
</evidence>
<dbReference type="EC" id="2.7.7.77" evidence="8"/>
<keyword evidence="2 8" id="KW-0808">Transferase</keyword>
<dbReference type="GO" id="GO:0046872">
    <property type="term" value="F:metal ion binding"/>
    <property type="evidence" value="ECO:0007669"/>
    <property type="project" value="UniProtKB-KW"/>
</dbReference>
<comment type="cofactor">
    <cofactor evidence="8">
        <name>Mg(2+)</name>
        <dbReference type="ChEBI" id="CHEBI:18420"/>
    </cofactor>
</comment>
<proteinExistence type="inferred from homology"/>
<dbReference type="PATRIC" id="fig|1461693.3.peg.2174"/>
<dbReference type="InterPro" id="IPR025877">
    <property type="entry name" value="MobA-like_NTP_Trfase"/>
</dbReference>
<dbReference type="GO" id="GO:0005737">
    <property type="term" value="C:cytoplasm"/>
    <property type="evidence" value="ECO:0007669"/>
    <property type="project" value="UniProtKB-SubCell"/>
</dbReference>
<comment type="caution">
    <text evidence="10">The sequence shown here is derived from an EMBL/GenBank/DDBJ whole genome shotgun (WGS) entry which is preliminary data.</text>
</comment>
<reference evidence="10 11" key="1">
    <citation type="submission" date="2013-04" db="EMBL/GenBank/DDBJ databases">
        <title>Shimia sp. 22II-S11-Z10 Genome Sequencing.</title>
        <authorList>
            <person name="Lai Q."/>
            <person name="Li G."/>
            <person name="Shao Z."/>
        </authorList>
    </citation>
    <scope>NUCLEOTIDE SEQUENCE [LARGE SCALE GENOMIC DNA]</scope>
    <source>
        <strain evidence="11">22II-S11-Z10</strain>
    </source>
</reference>
<evidence type="ECO:0000313" key="10">
    <source>
        <dbReference type="EMBL" id="KCV81816.1"/>
    </source>
</evidence>
<evidence type="ECO:0000256" key="1">
    <source>
        <dbReference type="ARBA" id="ARBA00022490"/>
    </source>
</evidence>
<keyword evidence="11" id="KW-1185">Reference proteome</keyword>
<feature type="binding site" evidence="8">
    <location>
        <position position="69"/>
    </location>
    <ligand>
        <name>GTP</name>
        <dbReference type="ChEBI" id="CHEBI:37565"/>
    </ligand>
</feature>
<dbReference type="CDD" id="cd02503">
    <property type="entry name" value="MobA"/>
    <property type="match status" value="1"/>
</dbReference>
<dbReference type="SUPFAM" id="SSF53448">
    <property type="entry name" value="Nucleotide-diphospho-sugar transferases"/>
    <property type="match status" value="1"/>
</dbReference>
<comment type="similarity">
    <text evidence="8">Belongs to the MobA family.</text>
</comment>
<dbReference type="EMBL" id="AQQY01000006">
    <property type="protein sequence ID" value="KCV81816.1"/>
    <property type="molecule type" value="Genomic_DNA"/>
</dbReference>
<keyword evidence="5 8" id="KW-0460">Magnesium</keyword>
<keyword evidence="1 8" id="KW-0963">Cytoplasm</keyword>
<feature type="binding site" evidence="8">
    <location>
        <position position="23"/>
    </location>
    <ligand>
        <name>GTP</name>
        <dbReference type="ChEBI" id="CHEBI:37565"/>
    </ligand>
</feature>
<dbReference type="GO" id="GO:1902758">
    <property type="term" value="P:bis(molybdopterin guanine dinucleotide)molybdenum biosynthetic process"/>
    <property type="evidence" value="ECO:0007669"/>
    <property type="project" value="TreeGrafter"/>
</dbReference>
<dbReference type="STRING" id="1461693.ATO10_10735"/>